<dbReference type="Gene3D" id="3.40.190.10">
    <property type="entry name" value="Periplasmic binding protein-like II"/>
    <property type="match status" value="4"/>
</dbReference>
<dbReference type="OrthoDB" id="9774451at2"/>
<dbReference type="InterPro" id="IPR010065">
    <property type="entry name" value="AA_ABC_transptr_permease_3TM"/>
</dbReference>
<dbReference type="CDD" id="cd13619">
    <property type="entry name" value="PBP2_GlnP"/>
    <property type="match status" value="1"/>
</dbReference>
<dbReference type="CDD" id="cd06261">
    <property type="entry name" value="TM_PBP2"/>
    <property type="match status" value="1"/>
</dbReference>
<evidence type="ECO:0000313" key="13">
    <source>
        <dbReference type="EMBL" id="OFI46801.1"/>
    </source>
</evidence>
<keyword evidence="9 10" id="KW-0472">Membrane</keyword>
<evidence type="ECO:0000313" key="14">
    <source>
        <dbReference type="Proteomes" id="UP000177273"/>
    </source>
</evidence>
<organism evidence="13 14">
    <name type="scientific">Floricoccus penangensis</name>
    <dbReference type="NCBI Taxonomy" id="1859475"/>
    <lineage>
        <taxon>Bacteria</taxon>
        <taxon>Bacillati</taxon>
        <taxon>Bacillota</taxon>
        <taxon>Bacilli</taxon>
        <taxon>Lactobacillales</taxon>
        <taxon>Streptococcaceae</taxon>
        <taxon>Floricoccus</taxon>
    </lineage>
</organism>
<dbReference type="InterPro" id="IPR018313">
    <property type="entry name" value="SBP_3_CS"/>
</dbReference>
<dbReference type="SUPFAM" id="SSF53850">
    <property type="entry name" value="Periplasmic binding protein-like II"/>
    <property type="match status" value="2"/>
</dbReference>
<feature type="chain" id="PRO_5040490177" evidence="11">
    <location>
        <begin position="24"/>
        <end position="718"/>
    </location>
</feature>
<keyword evidence="7" id="KW-0029">Amino-acid transport</keyword>
<dbReference type="FunFam" id="1.10.3720.10:FF:000033">
    <property type="entry name" value="Polar amino acid ABC transporter permease"/>
    <property type="match status" value="1"/>
</dbReference>
<feature type="signal peptide" evidence="11">
    <location>
        <begin position="1"/>
        <end position="23"/>
    </location>
</feature>
<keyword evidence="6 11" id="KW-0732">Signal</keyword>
<dbReference type="GO" id="GO:0015276">
    <property type="term" value="F:ligand-gated monoatomic ion channel activity"/>
    <property type="evidence" value="ECO:0007669"/>
    <property type="project" value="InterPro"/>
</dbReference>
<keyword evidence="3 10" id="KW-0813">Transport</keyword>
<dbReference type="PANTHER" id="PTHR35936:SF17">
    <property type="entry name" value="ARGININE-BINDING EXTRACELLULAR PROTEIN ARTP"/>
    <property type="match status" value="1"/>
</dbReference>
<evidence type="ECO:0000256" key="10">
    <source>
        <dbReference type="RuleBase" id="RU363032"/>
    </source>
</evidence>
<reference evidence="14" key="1">
    <citation type="submission" date="2016-09" db="EMBL/GenBank/DDBJ databases">
        <title>Draft genome sequence of a novel species of the family Streptococcaceae isolated from flowers.</title>
        <authorList>
            <person name="Chuah L.-O."/>
            <person name="Yap K.-P."/>
            <person name="Thong K.L."/>
            <person name="Liong M.T."/>
            <person name="Ahmad R."/>
            <person name="Rusul G."/>
        </authorList>
    </citation>
    <scope>NUCLEOTIDE SEQUENCE [LARGE SCALE GENOMIC DNA]</scope>
    <source>
        <strain evidence="14">HibF3</strain>
    </source>
</reference>
<dbReference type="AlphaFoldDB" id="A0A9Q5JGZ0"/>
<feature type="domain" description="ABC transmembrane type-1" evidence="12">
    <location>
        <begin position="515"/>
        <end position="707"/>
    </location>
</feature>
<keyword evidence="8 10" id="KW-1133">Transmembrane helix</keyword>
<comment type="subcellular location">
    <subcellularLocation>
        <location evidence="1 10">Cell membrane</location>
        <topology evidence="1 10">Multi-pass membrane protein</topology>
    </subcellularLocation>
</comment>
<sequence length="718" mass="79565">MNKKFLVILTFLFSFFSVFTANADEKKVKIASDSTNAPFEFQDSNKKYVGIDIDLINKVAEMNNWDLDLTNPGFDAAVNSLLSGQVDGVIAGMSITDERKKIFDFSDQYYKSEIVIATTKEKPIKSYEELKGKTVGVKNSTISQEFILKHEKEYGYKVKTFNEASQMLDSLKIGDVDAVMDEKPVLAYTATQGKDIAINMPAEPIGGYGFAVKKGTHPELIKQFNDSLAELKSNGEYDKIVGKYIGKSDNKDSKKESQKATPVKSQYNISSDSLFAPFEFQDSSKKYVGIDVDLMNAISQDQGFNIKMNFVGFQTAVDQTLANQADGMIAGMSITDERKKVFDFSEPYFTANSTIVVKEGNDKVKSYEDLKGLTVGVKNGTASQDFLEKNKDKYGYKIKVFDTADTMYESLNTSSIDAFMDDEPVVKYAIKQGRKFSTPIKPEKIGEYGFAVKKGSNPELIEMFNNGLAELKDNGQYDKIVDKYVGDNKSSNNEADETTVIGILKNNWQQLLKGLGVTILLAVVSFILALVIGVIFGLFSVSPSGFLRKITELYVDLIRGVPLMVLAIFIFYGIPNLLEMLTGHASPLNDFVAGVIALTLNSSAYVAEIVRSGVQAVPTGQMEASRSLGVPYARTMRKVILPQAVKITIPSLVNQFIITLKDTTIISAIGLVELLQAGKIIVARNFQSFKVYGIVGLIYLIVIYILIRYARRLERNMK</sequence>
<dbReference type="Pfam" id="PF00528">
    <property type="entry name" value="BPD_transp_1"/>
    <property type="match status" value="1"/>
</dbReference>
<feature type="transmembrane region" description="Helical" evidence="10">
    <location>
        <begin position="691"/>
        <end position="710"/>
    </location>
</feature>
<feature type="transmembrane region" description="Helical" evidence="10">
    <location>
        <begin position="553"/>
        <end position="574"/>
    </location>
</feature>
<keyword evidence="14" id="KW-1185">Reference proteome</keyword>
<gene>
    <name evidence="13" type="ORF">BG262_03110</name>
</gene>
<dbReference type="InterPro" id="IPR001638">
    <property type="entry name" value="Solute-binding_3/MltF_N"/>
</dbReference>
<dbReference type="Gene3D" id="1.10.3720.10">
    <property type="entry name" value="MetI-like"/>
    <property type="match status" value="1"/>
</dbReference>
<dbReference type="SMART" id="SM00062">
    <property type="entry name" value="PBPb"/>
    <property type="match status" value="2"/>
</dbReference>
<evidence type="ECO:0000256" key="6">
    <source>
        <dbReference type="ARBA" id="ARBA00022729"/>
    </source>
</evidence>
<dbReference type="SUPFAM" id="SSF161098">
    <property type="entry name" value="MetI-like"/>
    <property type="match status" value="1"/>
</dbReference>
<evidence type="ECO:0000256" key="3">
    <source>
        <dbReference type="ARBA" id="ARBA00022448"/>
    </source>
</evidence>
<evidence type="ECO:0000256" key="1">
    <source>
        <dbReference type="ARBA" id="ARBA00004651"/>
    </source>
</evidence>
<protein>
    <submittedName>
        <fullName evidence="13">Amino acid ABC transporter permease</fullName>
    </submittedName>
</protein>
<dbReference type="RefSeq" id="WP_070787934.1">
    <property type="nucleotide sequence ID" value="NZ_MKIQ01000027.1"/>
</dbReference>
<dbReference type="NCBIfam" id="TIGR01726">
    <property type="entry name" value="HEQRo_perm_3TM"/>
    <property type="match status" value="1"/>
</dbReference>
<dbReference type="GO" id="GO:0006865">
    <property type="term" value="P:amino acid transport"/>
    <property type="evidence" value="ECO:0007669"/>
    <property type="project" value="UniProtKB-KW"/>
</dbReference>
<name>A0A9Q5JGZ0_9LACT</name>
<proteinExistence type="inferred from homology"/>
<dbReference type="PROSITE" id="PS50928">
    <property type="entry name" value="ABC_TM1"/>
    <property type="match status" value="1"/>
</dbReference>
<evidence type="ECO:0000256" key="5">
    <source>
        <dbReference type="ARBA" id="ARBA00022692"/>
    </source>
</evidence>
<accession>A0A9Q5JGZ0</accession>
<evidence type="ECO:0000256" key="2">
    <source>
        <dbReference type="ARBA" id="ARBA00010333"/>
    </source>
</evidence>
<dbReference type="InterPro" id="IPR001320">
    <property type="entry name" value="Iontro_rcpt_C"/>
</dbReference>
<evidence type="ECO:0000256" key="9">
    <source>
        <dbReference type="ARBA" id="ARBA00023136"/>
    </source>
</evidence>
<dbReference type="PROSITE" id="PS01039">
    <property type="entry name" value="SBP_BACTERIAL_3"/>
    <property type="match status" value="1"/>
</dbReference>
<dbReference type="PANTHER" id="PTHR35936">
    <property type="entry name" value="MEMBRANE-BOUND LYTIC MUREIN TRANSGLYCOSYLASE F"/>
    <property type="match status" value="1"/>
</dbReference>
<comment type="similarity">
    <text evidence="10">Belongs to the binding-protein-dependent transport system permease family.</text>
</comment>
<dbReference type="GO" id="GO:0043190">
    <property type="term" value="C:ATP-binding cassette (ABC) transporter complex"/>
    <property type="evidence" value="ECO:0007669"/>
    <property type="project" value="InterPro"/>
</dbReference>
<evidence type="ECO:0000259" key="12">
    <source>
        <dbReference type="PROSITE" id="PS50928"/>
    </source>
</evidence>
<dbReference type="InterPro" id="IPR035906">
    <property type="entry name" value="MetI-like_sf"/>
</dbReference>
<dbReference type="Proteomes" id="UP000177273">
    <property type="component" value="Unassembled WGS sequence"/>
</dbReference>
<evidence type="ECO:0000256" key="8">
    <source>
        <dbReference type="ARBA" id="ARBA00022989"/>
    </source>
</evidence>
<evidence type="ECO:0000256" key="4">
    <source>
        <dbReference type="ARBA" id="ARBA00022475"/>
    </source>
</evidence>
<dbReference type="Pfam" id="PF00497">
    <property type="entry name" value="SBP_bac_3"/>
    <property type="match status" value="2"/>
</dbReference>
<keyword evidence="5 10" id="KW-0812">Transmembrane</keyword>
<dbReference type="InterPro" id="IPR000515">
    <property type="entry name" value="MetI-like"/>
</dbReference>
<dbReference type="SMART" id="SM00079">
    <property type="entry name" value="PBPe"/>
    <property type="match status" value="1"/>
</dbReference>
<comment type="caution">
    <text evidence="13">The sequence shown here is derived from an EMBL/GenBank/DDBJ whole genome shotgun (WGS) entry which is preliminary data.</text>
</comment>
<evidence type="ECO:0000256" key="7">
    <source>
        <dbReference type="ARBA" id="ARBA00022970"/>
    </source>
</evidence>
<dbReference type="EMBL" id="MKIQ01000027">
    <property type="protein sequence ID" value="OFI46801.1"/>
    <property type="molecule type" value="Genomic_DNA"/>
</dbReference>
<feature type="transmembrane region" description="Helical" evidence="10">
    <location>
        <begin position="515"/>
        <end position="541"/>
    </location>
</feature>
<comment type="similarity">
    <text evidence="2">Belongs to the bacterial solute-binding protein 3 family.</text>
</comment>
<evidence type="ECO:0000256" key="11">
    <source>
        <dbReference type="SAM" id="SignalP"/>
    </source>
</evidence>
<keyword evidence="4" id="KW-1003">Cell membrane</keyword>